<proteinExistence type="predicted"/>
<evidence type="ECO:0000313" key="2">
    <source>
        <dbReference type="Proteomes" id="UP001169027"/>
    </source>
</evidence>
<evidence type="ECO:0000313" key="1">
    <source>
        <dbReference type="EMBL" id="MDO1537984.1"/>
    </source>
</evidence>
<gene>
    <name evidence="1" type="ORF">Q2T77_37740</name>
</gene>
<dbReference type="RefSeq" id="WP_301816395.1">
    <property type="nucleotide sequence ID" value="NZ_JAUJZH010000056.1"/>
</dbReference>
<keyword evidence="2" id="KW-1185">Reference proteome</keyword>
<sequence>MTLELASPSTPAAAVAAASDPFEQHLDRSFDPTFDALKLHWLPWVGRAFVGSASRTIVLGESIYVYDKTSATRNATKARIELRESLRRRHLALGINGKKNHVYVRNFERAVTMSRTPTLQARAALWSQVIYHNLVPRLLDKRSHRPTVEDFTQGWREFFELAKATGATRCVVYGTDWRKVDALWQLLEPGQRLHKKRFPIIGRSRPSALSIQLGDRQLDMLFIGHPSNRFSWKEWGAFMRTQGMTFATQETPLAKVQALHAESHD</sequence>
<name>A0ABT8SGD8_9BURK</name>
<accession>A0ABT8SGD8</accession>
<dbReference type="EMBL" id="JAUKVY010000056">
    <property type="protein sequence ID" value="MDO1537984.1"/>
    <property type="molecule type" value="Genomic_DNA"/>
</dbReference>
<protein>
    <submittedName>
        <fullName evidence="1">Uncharacterized protein</fullName>
    </submittedName>
</protein>
<reference evidence="1" key="1">
    <citation type="submission" date="2023-06" db="EMBL/GenBank/DDBJ databases">
        <authorList>
            <person name="Jiang Y."/>
            <person name="Liu Q."/>
        </authorList>
    </citation>
    <scope>NUCLEOTIDE SEQUENCE</scope>
    <source>
        <strain evidence="1">CGMCC 1.12090</strain>
    </source>
</reference>
<organism evidence="1 2">
    <name type="scientific">Variovorax ginsengisoli</name>
    <dbReference type="NCBI Taxonomy" id="363844"/>
    <lineage>
        <taxon>Bacteria</taxon>
        <taxon>Pseudomonadati</taxon>
        <taxon>Pseudomonadota</taxon>
        <taxon>Betaproteobacteria</taxon>
        <taxon>Burkholderiales</taxon>
        <taxon>Comamonadaceae</taxon>
        <taxon>Variovorax</taxon>
    </lineage>
</organism>
<dbReference type="Proteomes" id="UP001169027">
    <property type="component" value="Unassembled WGS sequence"/>
</dbReference>
<comment type="caution">
    <text evidence="1">The sequence shown here is derived from an EMBL/GenBank/DDBJ whole genome shotgun (WGS) entry which is preliminary data.</text>
</comment>